<feature type="compositionally biased region" description="Polar residues" evidence="1">
    <location>
        <begin position="48"/>
        <end position="60"/>
    </location>
</feature>
<dbReference type="EMBL" id="JBBWWQ010000012">
    <property type="protein sequence ID" value="KAK8934966.1"/>
    <property type="molecule type" value="Genomic_DNA"/>
</dbReference>
<evidence type="ECO:0000313" key="2">
    <source>
        <dbReference type="EMBL" id="KAK8934966.1"/>
    </source>
</evidence>
<reference evidence="2 3" key="1">
    <citation type="journal article" date="2022" name="Nat. Plants">
        <title>Genomes of leafy and leafless Platanthera orchids illuminate the evolution of mycoheterotrophy.</title>
        <authorList>
            <person name="Li M.H."/>
            <person name="Liu K.W."/>
            <person name="Li Z."/>
            <person name="Lu H.C."/>
            <person name="Ye Q.L."/>
            <person name="Zhang D."/>
            <person name="Wang J.Y."/>
            <person name="Li Y.F."/>
            <person name="Zhong Z.M."/>
            <person name="Liu X."/>
            <person name="Yu X."/>
            <person name="Liu D.K."/>
            <person name="Tu X.D."/>
            <person name="Liu B."/>
            <person name="Hao Y."/>
            <person name="Liao X.Y."/>
            <person name="Jiang Y.T."/>
            <person name="Sun W.H."/>
            <person name="Chen J."/>
            <person name="Chen Y.Q."/>
            <person name="Ai Y."/>
            <person name="Zhai J.W."/>
            <person name="Wu S.S."/>
            <person name="Zhou Z."/>
            <person name="Hsiao Y.Y."/>
            <person name="Wu W.L."/>
            <person name="Chen Y.Y."/>
            <person name="Lin Y.F."/>
            <person name="Hsu J.L."/>
            <person name="Li C.Y."/>
            <person name="Wang Z.W."/>
            <person name="Zhao X."/>
            <person name="Zhong W.Y."/>
            <person name="Ma X.K."/>
            <person name="Ma L."/>
            <person name="Huang J."/>
            <person name="Chen G.Z."/>
            <person name="Huang M.Z."/>
            <person name="Huang L."/>
            <person name="Peng D.H."/>
            <person name="Luo Y.B."/>
            <person name="Zou S.Q."/>
            <person name="Chen S.P."/>
            <person name="Lan S."/>
            <person name="Tsai W.C."/>
            <person name="Van de Peer Y."/>
            <person name="Liu Z.J."/>
        </authorList>
    </citation>
    <scope>NUCLEOTIDE SEQUENCE [LARGE SCALE GENOMIC DNA]</scope>
    <source>
        <strain evidence="2">Lor287</strain>
    </source>
</reference>
<keyword evidence="3" id="KW-1185">Reference proteome</keyword>
<dbReference type="AlphaFoldDB" id="A0AAP0G2R4"/>
<dbReference type="Proteomes" id="UP001418222">
    <property type="component" value="Unassembled WGS sequence"/>
</dbReference>
<evidence type="ECO:0000313" key="3">
    <source>
        <dbReference type="Proteomes" id="UP001418222"/>
    </source>
</evidence>
<feature type="region of interest" description="Disordered" evidence="1">
    <location>
        <begin position="45"/>
        <end position="72"/>
    </location>
</feature>
<name>A0AAP0G2R4_9ASPA</name>
<protein>
    <submittedName>
        <fullName evidence="2">Uncharacterized protein</fullName>
    </submittedName>
</protein>
<comment type="caution">
    <text evidence="2">The sequence shown here is derived from an EMBL/GenBank/DDBJ whole genome shotgun (WGS) entry which is preliminary data.</text>
</comment>
<accession>A0AAP0G2R4</accession>
<organism evidence="2 3">
    <name type="scientific">Platanthera zijinensis</name>
    <dbReference type="NCBI Taxonomy" id="2320716"/>
    <lineage>
        <taxon>Eukaryota</taxon>
        <taxon>Viridiplantae</taxon>
        <taxon>Streptophyta</taxon>
        <taxon>Embryophyta</taxon>
        <taxon>Tracheophyta</taxon>
        <taxon>Spermatophyta</taxon>
        <taxon>Magnoliopsida</taxon>
        <taxon>Liliopsida</taxon>
        <taxon>Asparagales</taxon>
        <taxon>Orchidaceae</taxon>
        <taxon>Orchidoideae</taxon>
        <taxon>Orchideae</taxon>
        <taxon>Orchidinae</taxon>
        <taxon>Platanthera</taxon>
    </lineage>
</organism>
<gene>
    <name evidence="2" type="ORF">KSP39_PZI014967</name>
</gene>
<proteinExistence type="predicted"/>
<evidence type="ECO:0000256" key="1">
    <source>
        <dbReference type="SAM" id="MobiDB-lite"/>
    </source>
</evidence>
<sequence length="127" mass="14756">MHSNPEHGEDEYIPLSLNSKSRVLVWKRNADNVGDILSFLHKPELSMPDNQSSDPQVQLHNNSTINTDSDDNYYDELYPPTTTRWSDFPRNQIPGLRLRIPPVPRGLTPQEEWNYVFTMIARVARDH</sequence>